<dbReference type="InterPro" id="IPR055412">
    <property type="entry name" value="UVB_sens_C"/>
</dbReference>
<name>A0A0C3S6J0_PHLG1</name>
<evidence type="ECO:0000259" key="8">
    <source>
        <dbReference type="Pfam" id="PF24160"/>
    </source>
</evidence>
<keyword evidence="3 6" id="KW-0812">Transmembrane</keyword>
<keyword evidence="4 6" id="KW-1133">Transmembrane helix</keyword>
<dbReference type="InterPro" id="IPR006968">
    <property type="entry name" value="RUS_fam"/>
</dbReference>
<dbReference type="InterPro" id="IPR054549">
    <property type="entry name" value="UVB_sens_RUS_dom"/>
</dbReference>
<comment type="similarity">
    <text evidence="2">Belongs to the RUS1 family.</text>
</comment>
<dbReference type="PANTHER" id="PTHR12770:SF31">
    <property type="entry name" value="RUS FAMILY MEMBER 1"/>
    <property type="match status" value="1"/>
</dbReference>
<sequence length="518" mass="56500">MGHGEQLVIQERNESGSLRAAYEIRGDSTENEYTYDVRAVGRGRSLGLTQLLQDVFLPAGYPASVSSDYSKYQILNALQAFCSSLAGLIASRAVLEGHGVGQAEASATDALLLTILQDIFSRITTIVSAYYLGTLLSPEAKTYRFLADIFNDIPLLLDTLSPLLSAYSLDIAYTSFPPFIYPTLAHRPGSLRGFALCLSGAFRAICGVAAGGSKAALTLHFAQPDSGTVSGDISDLSAKDGSKETVLALIGMLCGSAIMPYVQDQRTTYTLLILLVAAHISINYFAVRAVTFRSLNRQRTSIVWDAFRNQGSSKPPMTPQLVSREERLFADPCLLVRSEPGKARQVRGRCDMGSALSTIIPCRPPSRSPWQALLGRQECPWWTGGSPERWLPELLQLFEGDKYVVWFDAHARRLSPPHLRVVLKTGHTARDHIKAWILATEVAASRTAKRELGSIDVQSLLADVRSSKAVVDGLFPQFLEYVQNAKWDMDAAAGGLMTGLPVVIDVTTASGLEDKKRR</sequence>
<comment type="subcellular location">
    <subcellularLocation>
        <location evidence="1">Membrane</location>
    </subcellularLocation>
</comment>
<dbReference type="OrthoDB" id="364779at2759"/>
<dbReference type="HOGENOM" id="CLU_015325_5_1_1"/>
<organism evidence="9 10">
    <name type="scientific">Phlebiopsis gigantea (strain 11061_1 CR5-6)</name>
    <name type="common">White-rot fungus</name>
    <name type="synonym">Peniophora gigantea</name>
    <dbReference type="NCBI Taxonomy" id="745531"/>
    <lineage>
        <taxon>Eukaryota</taxon>
        <taxon>Fungi</taxon>
        <taxon>Dikarya</taxon>
        <taxon>Basidiomycota</taxon>
        <taxon>Agaricomycotina</taxon>
        <taxon>Agaricomycetes</taxon>
        <taxon>Polyporales</taxon>
        <taxon>Phanerochaetaceae</taxon>
        <taxon>Phlebiopsis</taxon>
    </lineage>
</organism>
<feature type="domain" description="Protein root UVB sensitive/RUS" evidence="7">
    <location>
        <begin position="48"/>
        <end position="175"/>
    </location>
</feature>
<evidence type="ECO:0008006" key="11">
    <source>
        <dbReference type="Google" id="ProtNLM"/>
    </source>
</evidence>
<dbReference type="EMBL" id="KN840443">
    <property type="protein sequence ID" value="KIP11856.1"/>
    <property type="molecule type" value="Genomic_DNA"/>
</dbReference>
<keyword evidence="10" id="KW-1185">Reference proteome</keyword>
<dbReference type="AlphaFoldDB" id="A0A0C3S6J0"/>
<evidence type="ECO:0000256" key="4">
    <source>
        <dbReference type="ARBA" id="ARBA00022989"/>
    </source>
</evidence>
<evidence type="ECO:0000256" key="5">
    <source>
        <dbReference type="ARBA" id="ARBA00023136"/>
    </source>
</evidence>
<dbReference type="Pfam" id="PF24160">
    <property type="entry name" value="UVB_sens_C"/>
    <property type="match status" value="1"/>
</dbReference>
<feature type="transmembrane region" description="Helical" evidence="6">
    <location>
        <begin position="269"/>
        <end position="287"/>
    </location>
</feature>
<evidence type="ECO:0000256" key="3">
    <source>
        <dbReference type="ARBA" id="ARBA00022692"/>
    </source>
</evidence>
<dbReference type="Proteomes" id="UP000053257">
    <property type="component" value="Unassembled WGS sequence"/>
</dbReference>
<keyword evidence="5 6" id="KW-0472">Membrane</keyword>
<dbReference type="Pfam" id="PF04884">
    <property type="entry name" value="UVB_sens_prot"/>
    <property type="match status" value="2"/>
</dbReference>
<evidence type="ECO:0000256" key="1">
    <source>
        <dbReference type="ARBA" id="ARBA00004370"/>
    </source>
</evidence>
<protein>
    <recommendedName>
        <fullName evidence="11">DUF647-domain-containing protein</fullName>
    </recommendedName>
</protein>
<accession>A0A0C3S6J0</accession>
<feature type="domain" description="Protein root UVB sensitive/RUS" evidence="7">
    <location>
        <begin position="190"/>
        <end position="309"/>
    </location>
</feature>
<gene>
    <name evidence="9" type="ORF">PHLGIDRAFT_124528</name>
</gene>
<evidence type="ECO:0000256" key="2">
    <source>
        <dbReference type="ARBA" id="ARBA00007558"/>
    </source>
</evidence>
<evidence type="ECO:0000259" key="7">
    <source>
        <dbReference type="Pfam" id="PF04884"/>
    </source>
</evidence>
<dbReference type="GO" id="GO:0016020">
    <property type="term" value="C:membrane"/>
    <property type="evidence" value="ECO:0007669"/>
    <property type="project" value="UniProtKB-SubCell"/>
</dbReference>
<evidence type="ECO:0000313" key="10">
    <source>
        <dbReference type="Proteomes" id="UP000053257"/>
    </source>
</evidence>
<evidence type="ECO:0000313" key="9">
    <source>
        <dbReference type="EMBL" id="KIP11856.1"/>
    </source>
</evidence>
<evidence type="ECO:0000256" key="6">
    <source>
        <dbReference type="SAM" id="Phobius"/>
    </source>
</evidence>
<dbReference type="PANTHER" id="PTHR12770">
    <property type="entry name" value="RUS1 FAMILY PROTEIN C16ORF58"/>
    <property type="match status" value="1"/>
</dbReference>
<proteinExistence type="inferred from homology"/>
<feature type="domain" description="Root UVB sensitive protein C-terminal" evidence="8">
    <location>
        <begin position="418"/>
        <end position="491"/>
    </location>
</feature>
<reference evidence="9 10" key="1">
    <citation type="journal article" date="2014" name="PLoS Genet.">
        <title>Analysis of the Phlebiopsis gigantea genome, transcriptome and secretome provides insight into its pioneer colonization strategies of wood.</title>
        <authorList>
            <person name="Hori C."/>
            <person name="Ishida T."/>
            <person name="Igarashi K."/>
            <person name="Samejima M."/>
            <person name="Suzuki H."/>
            <person name="Master E."/>
            <person name="Ferreira P."/>
            <person name="Ruiz-Duenas F.J."/>
            <person name="Held B."/>
            <person name="Canessa P."/>
            <person name="Larrondo L.F."/>
            <person name="Schmoll M."/>
            <person name="Druzhinina I.S."/>
            <person name="Kubicek C.P."/>
            <person name="Gaskell J.A."/>
            <person name="Kersten P."/>
            <person name="St John F."/>
            <person name="Glasner J."/>
            <person name="Sabat G."/>
            <person name="Splinter BonDurant S."/>
            <person name="Syed K."/>
            <person name="Yadav J."/>
            <person name="Mgbeahuruike A.C."/>
            <person name="Kovalchuk A."/>
            <person name="Asiegbu F.O."/>
            <person name="Lackner G."/>
            <person name="Hoffmeister D."/>
            <person name="Rencoret J."/>
            <person name="Gutierrez A."/>
            <person name="Sun H."/>
            <person name="Lindquist E."/>
            <person name="Barry K."/>
            <person name="Riley R."/>
            <person name="Grigoriev I.V."/>
            <person name="Henrissat B."/>
            <person name="Kues U."/>
            <person name="Berka R.M."/>
            <person name="Martinez A.T."/>
            <person name="Covert S.F."/>
            <person name="Blanchette R.A."/>
            <person name="Cullen D."/>
        </authorList>
    </citation>
    <scope>NUCLEOTIDE SEQUENCE [LARGE SCALE GENOMIC DNA]</scope>
    <source>
        <strain evidence="9 10">11061_1 CR5-6</strain>
    </source>
</reference>